<name>A0ACD5HE77_9PROT</name>
<dbReference type="Proteomes" id="UP000470022">
    <property type="component" value="Plasmid p1MG"/>
</dbReference>
<evidence type="ECO:0000313" key="1">
    <source>
        <dbReference type="EMBL" id="XRI70687.1"/>
    </source>
</evidence>
<accession>A0ACD5HE77</accession>
<keyword evidence="2" id="KW-1185">Reference proteome</keyword>
<gene>
    <name evidence="1" type="ORF">GL267_015555</name>
</gene>
<organism evidence="1 2">
    <name type="scientific">Acidithiobacillus ferrianus</name>
    <dbReference type="NCBI Taxonomy" id="2678518"/>
    <lineage>
        <taxon>Bacteria</taxon>
        <taxon>Pseudomonadati</taxon>
        <taxon>Pseudomonadota</taxon>
        <taxon>Acidithiobacillia</taxon>
        <taxon>Acidithiobacillales</taxon>
        <taxon>Acidithiobacillaceae</taxon>
        <taxon>Acidithiobacillus</taxon>
    </lineage>
</organism>
<dbReference type="EMBL" id="CP127524">
    <property type="protein sequence ID" value="XRI70687.1"/>
    <property type="molecule type" value="Genomic_DNA"/>
</dbReference>
<reference evidence="1" key="1">
    <citation type="submission" date="2023-06" db="EMBL/GenBank/DDBJ databases">
        <title>Complete and circular genome of Acidithiobacillus ferrianus DSM 107098.</title>
        <authorList>
            <person name="Norris P.R."/>
            <person name="Falagan C."/>
            <person name="Moya-Beltran A."/>
            <person name="Castro M."/>
            <person name="Quatrini R."/>
            <person name="Johnson D.B."/>
        </authorList>
    </citation>
    <scope>NUCLEOTIDE SEQUENCE</scope>
    <source>
        <strain evidence="1">MG</strain>
    </source>
</reference>
<sequence>MSQPGMSQQIQSLEDELNIELFLRREKRMIERSPEGEKVFYLTQQAIRVIENIRKVGQTFRMENVEDSWSPPHCDQSVAGCPLVDEAFVHHGRSLGLGLSVIDSDAIKIYVELGLGIGIVASMAYDPMRNLNLGMVDVSYLVDPRITYPALRKETYLRQYLAAFIEMYAPHPDRASVNNALDIARVSGNISPLPTHNRSCGIAAKRSRSCR</sequence>
<protein>
    <submittedName>
        <fullName evidence="1">LysR family transcriptional regulator</fullName>
    </submittedName>
</protein>
<proteinExistence type="predicted"/>
<geneLocation type="plasmid" evidence="1 2">
    <name>p1MG</name>
</geneLocation>
<evidence type="ECO:0000313" key="2">
    <source>
        <dbReference type="Proteomes" id="UP000470022"/>
    </source>
</evidence>
<keyword evidence="1" id="KW-0614">Plasmid</keyword>